<keyword evidence="3" id="KW-0819">tRNA processing</keyword>
<dbReference type="HAMAP" id="MF_00171">
    <property type="entry name" value="TruA"/>
    <property type="match status" value="1"/>
</dbReference>
<dbReference type="AlphaFoldDB" id="A0AAV5RVR8"/>
<evidence type="ECO:0000256" key="3">
    <source>
        <dbReference type="ARBA" id="ARBA00022694"/>
    </source>
</evidence>
<accession>A0AAV5RVR8</accession>
<dbReference type="Gene3D" id="3.30.70.580">
    <property type="entry name" value="Pseudouridine synthase I, catalytic domain, N-terminal subdomain"/>
    <property type="match status" value="1"/>
</dbReference>
<dbReference type="PANTHER" id="PTHR11142:SF5">
    <property type="entry name" value="TRNA PSEUDOURIDINE(38_39) SYNTHASE"/>
    <property type="match status" value="1"/>
</dbReference>
<evidence type="ECO:0000313" key="9">
    <source>
        <dbReference type="Proteomes" id="UP001377567"/>
    </source>
</evidence>
<dbReference type="NCBIfam" id="TIGR00071">
    <property type="entry name" value="hisT_truA"/>
    <property type="match status" value="1"/>
</dbReference>
<organism evidence="8 9">
    <name type="scientific">Maudiozyma humilis</name>
    <name type="common">Sour dough yeast</name>
    <name type="synonym">Kazachstania humilis</name>
    <dbReference type="NCBI Taxonomy" id="51915"/>
    <lineage>
        <taxon>Eukaryota</taxon>
        <taxon>Fungi</taxon>
        <taxon>Dikarya</taxon>
        <taxon>Ascomycota</taxon>
        <taxon>Saccharomycotina</taxon>
        <taxon>Saccharomycetes</taxon>
        <taxon>Saccharomycetales</taxon>
        <taxon>Saccharomycetaceae</taxon>
        <taxon>Maudiozyma</taxon>
    </lineage>
</organism>
<dbReference type="CDD" id="cd02569">
    <property type="entry name" value="PseudoU_synth_ScPus3"/>
    <property type="match status" value="1"/>
</dbReference>
<dbReference type="InterPro" id="IPR020094">
    <property type="entry name" value="TruA/RsuA/RluB/E/F_N"/>
</dbReference>
<dbReference type="InterPro" id="IPR020103">
    <property type="entry name" value="PsdUridine_synth_cat_dom_sf"/>
</dbReference>
<dbReference type="GO" id="GO:0031119">
    <property type="term" value="P:tRNA pseudouridine synthesis"/>
    <property type="evidence" value="ECO:0007669"/>
    <property type="project" value="TreeGrafter"/>
</dbReference>
<dbReference type="GO" id="GO:1990481">
    <property type="term" value="P:mRNA pseudouridine synthesis"/>
    <property type="evidence" value="ECO:0007669"/>
    <property type="project" value="TreeGrafter"/>
</dbReference>
<keyword evidence="4" id="KW-0413">Isomerase</keyword>
<comment type="subcellular location">
    <subcellularLocation>
        <location evidence="1">Nucleus</location>
    </subcellularLocation>
</comment>
<dbReference type="InterPro" id="IPR041707">
    <property type="entry name" value="Pus3-like"/>
</dbReference>
<dbReference type="PANTHER" id="PTHR11142">
    <property type="entry name" value="PSEUDOURIDYLATE SYNTHASE"/>
    <property type="match status" value="1"/>
</dbReference>
<feature type="domain" description="Pseudouridine synthase I TruA alpha/beta" evidence="7">
    <location>
        <begin position="245"/>
        <end position="351"/>
    </location>
</feature>
<dbReference type="InterPro" id="IPR001406">
    <property type="entry name" value="PsdUridine_synth_TruA"/>
</dbReference>
<comment type="similarity">
    <text evidence="2">Belongs to the tRNA pseudouridine synthase TruA family.</text>
</comment>
<dbReference type="GO" id="GO:0005634">
    <property type="term" value="C:nucleus"/>
    <property type="evidence" value="ECO:0007669"/>
    <property type="project" value="UniProtKB-SubCell"/>
</dbReference>
<evidence type="ECO:0000256" key="4">
    <source>
        <dbReference type="ARBA" id="ARBA00023235"/>
    </source>
</evidence>
<evidence type="ECO:0000259" key="7">
    <source>
        <dbReference type="Pfam" id="PF01416"/>
    </source>
</evidence>
<evidence type="ECO:0000313" key="8">
    <source>
        <dbReference type="EMBL" id="GMM54619.1"/>
    </source>
</evidence>
<dbReference type="FunFam" id="3.30.70.660:FF:000012">
    <property type="entry name" value="tRNA pseudouridine synthase"/>
    <property type="match status" value="1"/>
</dbReference>
<feature type="region of interest" description="Disordered" evidence="6">
    <location>
        <begin position="46"/>
        <end position="76"/>
    </location>
</feature>
<evidence type="ECO:0000256" key="5">
    <source>
        <dbReference type="ARBA" id="ARBA00023242"/>
    </source>
</evidence>
<comment type="caution">
    <text evidence="8">The sequence shown here is derived from an EMBL/GenBank/DDBJ whole genome shotgun (WGS) entry which is preliminary data.</text>
</comment>
<protein>
    <submittedName>
        <fullName evidence="8">Pseudouridine synthase</fullName>
    </submittedName>
</protein>
<dbReference type="InterPro" id="IPR020097">
    <property type="entry name" value="PsdUridine_synth_TruA_a/b_dom"/>
</dbReference>
<keyword evidence="5" id="KW-0539">Nucleus</keyword>
<evidence type="ECO:0000256" key="6">
    <source>
        <dbReference type="SAM" id="MobiDB-lite"/>
    </source>
</evidence>
<dbReference type="Gene3D" id="3.30.70.660">
    <property type="entry name" value="Pseudouridine synthase I, catalytic domain, C-terminal subdomain"/>
    <property type="match status" value="1"/>
</dbReference>
<evidence type="ECO:0000256" key="2">
    <source>
        <dbReference type="ARBA" id="ARBA00009375"/>
    </source>
</evidence>
<evidence type="ECO:0000256" key="1">
    <source>
        <dbReference type="ARBA" id="ARBA00004123"/>
    </source>
</evidence>
<keyword evidence="9" id="KW-1185">Reference proteome</keyword>
<reference evidence="8 9" key="1">
    <citation type="journal article" date="2023" name="Elife">
        <title>Identification of key yeast species and microbe-microbe interactions impacting larval growth of Drosophila in the wild.</title>
        <authorList>
            <person name="Mure A."/>
            <person name="Sugiura Y."/>
            <person name="Maeda R."/>
            <person name="Honda K."/>
            <person name="Sakurai N."/>
            <person name="Takahashi Y."/>
            <person name="Watada M."/>
            <person name="Katoh T."/>
            <person name="Gotoh A."/>
            <person name="Gotoh Y."/>
            <person name="Taniguchi I."/>
            <person name="Nakamura K."/>
            <person name="Hayashi T."/>
            <person name="Katayama T."/>
            <person name="Uemura T."/>
            <person name="Hattori Y."/>
        </authorList>
    </citation>
    <scope>NUCLEOTIDE SEQUENCE [LARGE SCALE GENOMIC DNA]</scope>
    <source>
        <strain evidence="8 9">KH-74</strain>
    </source>
</reference>
<proteinExistence type="inferred from homology"/>
<dbReference type="GO" id="GO:0003723">
    <property type="term" value="F:RNA binding"/>
    <property type="evidence" value="ECO:0007669"/>
    <property type="project" value="InterPro"/>
</dbReference>
<dbReference type="Pfam" id="PF01416">
    <property type="entry name" value="PseudoU_synth_1"/>
    <property type="match status" value="1"/>
</dbReference>
<gene>
    <name evidence="8" type="ORF">DAKH74_012350</name>
</gene>
<dbReference type="EMBL" id="BTGD01000003">
    <property type="protein sequence ID" value="GMM54619.1"/>
    <property type="molecule type" value="Genomic_DNA"/>
</dbReference>
<dbReference type="SUPFAM" id="SSF55120">
    <property type="entry name" value="Pseudouridine synthase"/>
    <property type="match status" value="1"/>
</dbReference>
<name>A0AAV5RVR8_MAUHU</name>
<dbReference type="Proteomes" id="UP001377567">
    <property type="component" value="Unassembled WGS sequence"/>
</dbReference>
<dbReference type="FunFam" id="3.30.70.580:FF:000020">
    <property type="entry name" value="tRNA pseudouridine synthase"/>
    <property type="match status" value="1"/>
</dbReference>
<dbReference type="GO" id="GO:0009982">
    <property type="term" value="F:pseudouridine synthase activity"/>
    <property type="evidence" value="ECO:0007669"/>
    <property type="project" value="InterPro"/>
</dbReference>
<dbReference type="GO" id="GO:0005737">
    <property type="term" value="C:cytoplasm"/>
    <property type="evidence" value="ECO:0007669"/>
    <property type="project" value="TreeGrafter"/>
</dbReference>
<dbReference type="InterPro" id="IPR020095">
    <property type="entry name" value="PsdUridine_synth_TruA_C"/>
</dbReference>
<sequence length="452" mass="51716">MSFIFNFFKNGSKTASVASGTGKSITESSKYAMWNKERLIQRIIELENGNPTQEEPSKKRKATEDASSVVSSKSKTKASKKSKRVVREFDFSKHNTRFVALKFAYLGWNYNGLAVQKEPTKLPTVESILLDAMYTCKLIPSLVTQDFKFSRCGRTDKGVSAMSQVISLNVRSNLTDAEQLDPANDKKELNYVSILNQQLPPDIRVAAVAFRLPDDFDARFSCKERHYKYLFDKKGLDIERMREGAKLFEGENDFRNFCKLDGSKQITNYKRNIVSADVIPFNDDFYCFDLVGSAFLWHQVRCMMANLFLVGQGLEEPSMITWMLNPETTPQKPIYDMASDIPLMLYDCTFDCELEWIEANVNDYKSIKFRKAVDALRLDYSLKSCMTQVFEDILPSSECDMRGKTRINTGDGIGRVVGRYPKMADRDVMASAESVNAKFKRRKENRKLEESM</sequence>